<dbReference type="EMBL" id="NDIQ01000001">
    <property type="protein sequence ID" value="PRT54022.1"/>
    <property type="molecule type" value="Genomic_DNA"/>
</dbReference>
<dbReference type="AlphaFoldDB" id="A0A2T0FG94"/>
<dbReference type="GO" id="GO:0046579">
    <property type="term" value="P:positive regulation of Ras protein signal transduction"/>
    <property type="evidence" value="ECO:0007669"/>
    <property type="project" value="TreeGrafter"/>
</dbReference>
<proteinExistence type="inferred from homology"/>
<evidence type="ECO:0000256" key="1">
    <source>
        <dbReference type="ARBA" id="ARBA00093458"/>
    </source>
</evidence>
<keyword evidence="3" id="KW-1185">Reference proteome</keyword>
<organism evidence="2 3">
    <name type="scientific">Wickerhamiella sorbophila</name>
    <dbReference type="NCBI Taxonomy" id="45607"/>
    <lineage>
        <taxon>Eukaryota</taxon>
        <taxon>Fungi</taxon>
        <taxon>Dikarya</taxon>
        <taxon>Ascomycota</taxon>
        <taxon>Saccharomycotina</taxon>
        <taxon>Dipodascomycetes</taxon>
        <taxon>Dipodascales</taxon>
        <taxon>Trichomonascaceae</taxon>
        <taxon>Wickerhamiella</taxon>
    </lineage>
</organism>
<sequence>MGLYVTRSVKLRKSTKKPQAPLLPGDVALLRQLEDEKKRRKEAPEKLKNLGKAPIPWQVSTDTDLGVVMKSILSRQWVELEEKTIHHELYAMVHTFRASLPPLLLVSQIYGVFPHSSTYIDREINKERKAGRVRLLTVNQGDSNDLLIDSAAFYAAMGEGRHINKLKAMLQNAPEATWLGINALRNAGLTDQEVSQLVQEGHLSIDPGNHQVRYIMTPMQGAFLKLVTSGRTWLLKTLMANKWKELPENNIQEKLDSSKGYWRNLKGLSLEYILFDAVGSGWIDGFNTPIGRGWKVLRTR</sequence>
<evidence type="ECO:0000313" key="2">
    <source>
        <dbReference type="EMBL" id="PRT54022.1"/>
    </source>
</evidence>
<comment type="caution">
    <text evidence="2">The sequence shown here is derived from an EMBL/GenBank/DDBJ whole genome shotgun (WGS) entry which is preliminary data.</text>
</comment>
<comment type="similarity">
    <text evidence="1">Belongs to the STK19 family.</text>
</comment>
<dbReference type="Pfam" id="PF10494">
    <property type="entry name" value="Stk19"/>
    <property type="match status" value="2"/>
</dbReference>
<name>A0A2T0FG94_9ASCO</name>
<gene>
    <name evidence="2" type="ORF">B9G98_01642</name>
</gene>
<dbReference type="PANTHER" id="PTHR15243:SF0">
    <property type="entry name" value="SERINE_THREONINE-PROTEIN KINASE 19"/>
    <property type="match status" value="1"/>
</dbReference>
<dbReference type="Proteomes" id="UP000238350">
    <property type="component" value="Unassembled WGS sequence"/>
</dbReference>
<protein>
    <recommendedName>
        <fullName evidence="4">Serine/threonine-protein kinase 19</fullName>
    </recommendedName>
</protein>
<dbReference type="PANTHER" id="PTHR15243">
    <property type="entry name" value="SERINE/THREONINE-PROTEIN KINASE 19"/>
    <property type="match status" value="1"/>
</dbReference>
<dbReference type="GeneID" id="36515391"/>
<accession>A0A2T0FG94</accession>
<dbReference type="RefSeq" id="XP_024663968.1">
    <property type="nucleotide sequence ID" value="XM_024808200.1"/>
</dbReference>
<dbReference type="InterPro" id="IPR018865">
    <property type="entry name" value="STK19-like"/>
</dbReference>
<evidence type="ECO:0000313" key="3">
    <source>
        <dbReference type="Proteomes" id="UP000238350"/>
    </source>
</evidence>
<dbReference type="OrthoDB" id="3980126at2759"/>
<reference evidence="2 3" key="1">
    <citation type="submission" date="2017-04" db="EMBL/GenBank/DDBJ databases">
        <title>Genome sequencing of [Candida] sorbophila.</title>
        <authorList>
            <person name="Ahn J.O."/>
        </authorList>
    </citation>
    <scope>NUCLEOTIDE SEQUENCE [LARGE SCALE GENOMIC DNA]</scope>
    <source>
        <strain evidence="2 3">DS02</strain>
    </source>
</reference>
<evidence type="ECO:0008006" key="4">
    <source>
        <dbReference type="Google" id="ProtNLM"/>
    </source>
</evidence>